<keyword evidence="1" id="KW-0472">Membrane</keyword>
<dbReference type="InterPro" id="IPR008265">
    <property type="entry name" value="Lipase_GDSL_AS"/>
</dbReference>
<dbReference type="Gene3D" id="3.40.50.1110">
    <property type="entry name" value="SGNH hydrolase"/>
    <property type="match status" value="1"/>
</dbReference>
<sequence length="252" mass="26614">MAMVSAEAAASEEESMRVSMVRSYGNSDGAVERRYGLFMHIAVLMLGLMTIATTPSLQAQPAAKPIKLVVLGDSLSAGLGLPAQDSFPAKLKKSLQDKGIAVDMTNAGVSGDTSSGGRDRLDWSVPEGTDGVIVELGANDALRGVDPDLTRAALTDIVQRLKARKIAVMLCGMLAPPNYGADYAARFNSIYPDLAKKFDVLLYPFFLEGVAADAKLNQADGIHPTAAGVDIIVGNIMPTAEAFLGTITEQRR</sequence>
<dbReference type="GO" id="GO:0004622">
    <property type="term" value="F:phosphatidylcholine lysophospholipase activity"/>
    <property type="evidence" value="ECO:0007669"/>
    <property type="project" value="TreeGrafter"/>
</dbReference>
<dbReference type="Proteomes" id="UP000215703">
    <property type="component" value="Chromosome"/>
</dbReference>
<dbReference type="Pfam" id="PF13472">
    <property type="entry name" value="Lipase_GDSL_2"/>
    <property type="match status" value="1"/>
</dbReference>
<evidence type="ECO:0000313" key="3">
    <source>
        <dbReference type="EMBL" id="AWL92880.1"/>
    </source>
</evidence>
<keyword evidence="1" id="KW-1133">Transmembrane helix</keyword>
<reference evidence="3 4" key="1">
    <citation type="journal article" date="2014" name="Int. J. Syst. Evol. Microbiol.">
        <title>Bradyrhizobium ottawaense sp. nov., a symbiotic nitrogen fixing bacterium from root nodules of soybeans in Canada.</title>
        <authorList>
            <person name="Yu X."/>
            <person name="Cloutier S."/>
            <person name="Tambong J.T."/>
            <person name="Bromfield E.S."/>
        </authorList>
    </citation>
    <scope>NUCLEOTIDE SEQUENCE [LARGE SCALE GENOMIC DNA]</scope>
    <source>
        <strain evidence="3 4">OO99</strain>
    </source>
</reference>
<dbReference type="GO" id="GO:0006629">
    <property type="term" value="P:lipid metabolic process"/>
    <property type="evidence" value="ECO:0007669"/>
    <property type="project" value="InterPro"/>
</dbReference>
<organism evidence="3 4">
    <name type="scientific">Bradyrhizobium ottawaense</name>
    <dbReference type="NCBI Taxonomy" id="931866"/>
    <lineage>
        <taxon>Bacteria</taxon>
        <taxon>Pseudomonadati</taxon>
        <taxon>Pseudomonadota</taxon>
        <taxon>Alphaproteobacteria</taxon>
        <taxon>Hyphomicrobiales</taxon>
        <taxon>Nitrobacteraceae</taxon>
        <taxon>Bradyrhizobium</taxon>
    </lineage>
</organism>
<gene>
    <name evidence="3" type="ORF">CIT37_12145</name>
</gene>
<dbReference type="AlphaFoldDB" id="A0A2U8P573"/>
<dbReference type="SUPFAM" id="SSF52266">
    <property type="entry name" value="SGNH hydrolase"/>
    <property type="match status" value="1"/>
</dbReference>
<keyword evidence="1" id="KW-0812">Transmembrane</keyword>
<dbReference type="EMBL" id="CP029425">
    <property type="protein sequence ID" value="AWL92880.1"/>
    <property type="molecule type" value="Genomic_DNA"/>
</dbReference>
<evidence type="ECO:0000259" key="2">
    <source>
        <dbReference type="Pfam" id="PF13472"/>
    </source>
</evidence>
<dbReference type="RefSeq" id="WP_038949866.1">
    <property type="nucleotide sequence ID" value="NZ_JBIYEP010000003.1"/>
</dbReference>
<evidence type="ECO:0000256" key="1">
    <source>
        <dbReference type="SAM" id="Phobius"/>
    </source>
</evidence>
<dbReference type="InterPro" id="IPR051532">
    <property type="entry name" value="Ester_Hydrolysis_Enzymes"/>
</dbReference>
<feature type="domain" description="SGNH hydrolase-type esterase" evidence="2">
    <location>
        <begin position="70"/>
        <end position="229"/>
    </location>
</feature>
<dbReference type="PANTHER" id="PTHR30383">
    <property type="entry name" value="THIOESTERASE 1/PROTEASE 1/LYSOPHOSPHOLIPASE L1"/>
    <property type="match status" value="1"/>
</dbReference>
<name>A0A2U8P573_9BRAD</name>
<accession>A0A2U8P573</accession>
<dbReference type="KEGG" id="bot:CIT37_12145"/>
<evidence type="ECO:0000313" key="4">
    <source>
        <dbReference type="Proteomes" id="UP000215703"/>
    </source>
</evidence>
<proteinExistence type="predicted"/>
<dbReference type="InterPro" id="IPR013830">
    <property type="entry name" value="SGNH_hydro"/>
</dbReference>
<dbReference type="CDD" id="cd01822">
    <property type="entry name" value="Lysophospholipase_L1_like"/>
    <property type="match status" value="1"/>
</dbReference>
<feature type="transmembrane region" description="Helical" evidence="1">
    <location>
        <begin position="37"/>
        <end position="57"/>
    </location>
</feature>
<protein>
    <submittedName>
        <fullName evidence="3">Arylesterase</fullName>
    </submittedName>
</protein>
<dbReference type="PANTHER" id="PTHR30383:SF24">
    <property type="entry name" value="THIOESTERASE 1_PROTEASE 1_LYSOPHOSPHOLIPASE L1"/>
    <property type="match status" value="1"/>
</dbReference>
<dbReference type="InterPro" id="IPR036514">
    <property type="entry name" value="SGNH_hydro_sf"/>
</dbReference>
<dbReference type="GeneID" id="92963377"/>
<reference evidence="3 4" key="2">
    <citation type="journal article" date="2017" name="Syst. Appl. Microbiol.">
        <title>Soybeans inoculated with root zone soils of Canadian native legumes harbour diverse and novel Bradyrhizobium spp. that possess agricultural potential.</title>
        <authorList>
            <person name="Bromfield E.S.P."/>
            <person name="Cloutier S."/>
            <person name="Tambong J.T."/>
            <person name="Tran Thi T.V."/>
        </authorList>
    </citation>
    <scope>NUCLEOTIDE SEQUENCE [LARGE SCALE GENOMIC DNA]</scope>
    <source>
        <strain evidence="3 4">OO99</strain>
    </source>
</reference>
<dbReference type="PROSITE" id="PS01098">
    <property type="entry name" value="LIPASE_GDSL_SER"/>
    <property type="match status" value="1"/>
</dbReference>